<feature type="domain" description="Phage tail fibre protein N-terminal" evidence="2">
    <location>
        <begin position="2"/>
        <end position="144"/>
    </location>
</feature>
<dbReference type="SUPFAM" id="SSF88874">
    <property type="entry name" value="Receptor-binding domain of short tail fibre protein gp12"/>
    <property type="match status" value="1"/>
</dbReference>
<comment type="caution">
    <text evidence="3">The sequence shown here is derived from an EMBL/GenBank/DDBJ whole genome shotgun (WGS) entry which is preliminary data.</text>
</comment>
<dbReference type="Pfam" id="PF12571">
    <property type="entry name" value="Phage_tail_fib"/>
    <property type="match status" value="1"/>
</dbReference>
<evidence type="ECO:0000259" key="2">
    <source>
        <dbReference type="Pfam" id="PF12571"/>
    </source>
</evidence>
<name>A0ABN7KAM3_9BACT</name>
<dbReference type="Gene3D" id="3.90.1340.10">
    <property type="entry name" value="Phage tail collar domain"/>
    <property type="match status" value="1"/>
</dbReference>
<dbReference type="PANTHER" id="PTHR35191">
    <property type="entry name" value="PROPHAGE SIDE TAIL FIBER PROTEIN HOMOLOG STFQ-RELATED"/>
    <property type="match status" value="1"/>
</dbReference>
<dbReference type="InterPro" id="IPR051934">
    <property type="entry name" value="Phage_Tail_Fiber_Structural"/>
</dbReference>
<dbReference type="EMBL" id="CAJHOF010000018">
    <property type="protein sequence ID" value="CAD7289581.1"/>
    <property type="molecule type" value="Genomic_DNA"/>
</dbReference>
<keyword evidence="4" id="KW-1185">Reference proteome</keyword>
<accession>A0ABN7KAM3</accession>
<gene>
    <name evidence="3" type="ORF">LMG7974_01658</name>
</gene>
<organism evidence="3 4">
    <name type="scientific">Campylobacter majalis</name>
    <dbReference type="NCBI Taxonomy" id="2790656"/>
    <lineage>
        <taxon>Bacteria</taxon>
        <taxon>Pseudomonadati</taxon>
        <taxon>Campylobacterota</taxon>
        <taxon>Epsilonproteobacteria</taxon>
        <taxon>Campylobacterales</taxon>
        <taxon>Campylobacteraceae</taxon>
        <taxon>Campylobacter</taxon>
    </lineage>
</organism>
<reference evidence="3 4" key="1">
    <citation type="submission" date="2020-11" db="EMBL/GenBank/DDBJ databases">
        <authorList>
            <person name="Peeters C."/>
        </authorList>
    </citation>
    <scope>NUCLEOTIDE SEQUENCE [LARGE SCALE GENOMIC DNA]</scope>
    <source>
        <strain evidence="3 4">LMG 7974</strain>
    </source>
</reference>
<feature type="domain" description="Phage tail collar" evidence="1">
    <location>
        <begin position="206"/>
        <end position="247"/>
    </location>
</feature>
<dbReference type="InterPro" id="IPR011083">
    <property type="entry name" value="Phage_tail_collar_dom"/>
</dbReference>
<protein>
    <recommendedName>
        <fullName evidence="5">Phage tail collar domain-containing protein</fullName>
    </recommendedName>
</protein>
<dbReference type="RefSeq" id="WP_229933433.1">
    <property type="nucleotide sequence ID" value="NZ_CAJHOF010000018.1"/>
</dbReference>
<dbReference type="PANTHER" id="PTHR35191:SF1">
    <property type="entry name" value="PROPHAGE SIDE TAIL FIBER PROTEIN HOMOLOG STFQ-RELATED"/>
    <property type="match status" value="1"/>
</dbReference>
<evidence type="ECO:0000313" key="3">
    <source>
        <dbReference type="EMBL" id="CAD7289581.1"/>
    </source>
</evidence>
<evidence type="ECO:0000259" key="1">
    <source>
        <dbReference type="Pfam" id="PF07484"/>
    </source>
</evidence>
<sequence>MQYFSILTTIGLNKLIKATANSEQIILSKMGVSDDMGEISQDMQTLPNQKHKFSINSITQSDTDKNVLICEGVISADVGGFYIRKIGIYTSDDELFAVGNIPESYKPLLADGSAKDITIKFYLQVDNSVNIILKVDNNIVLATRNFVKDEFKKLNNELDAKFLPLHAKADDSHKLDGKDANEYALKSELSDGLPIGAYLNWSSQAKTPSGFLVCDGRSLNKSEYAELFEVIGYTYGGSDESFNIPKFDDGRFMRSVGGNALALGQLQQDAIRNITGKLGSEWGGVKTRFFNEGHGAFKNTPSEQGRIYAEGVSKNTNYADADFDASRVVPTANENRPLNSSVVVLIKAKDVKEPKANQIDDSIYATQAKAGIIKLKNSISGNAQDVAVTEKAVNEVKNQILGVNQTWQDVTSQRQVGITYTNTTGRPIQVLIALSTSINSQEFILSINNVDVNAKNGTSYNYGHTHFFSVIIPQNTTYTLKSTQAITSLKWFELR</sequence>
<dbReference type="Pfam" id="PF07484">
    <property type="entry name" value="Collar"/>
    <property type="match status" value="1"/>
</dbReference>
<evidence type="ECO:0000313" key="4">
    <source>
        <dbReference type="Proteomes" id="UP000789803"/>
    </source>
</evidence>
<dbReference type="InterPro" id="IPR037053">
    <property type="entry name" value="Phage_tail_collar_dom_sf"/>
</dbReference>
<proteinExistence type="predicted"/>
<dbReference type="InterPro" id="IPR022225">
    <property type="entry name" value="Phage_tail_fibre_N"/>
</dbReference>
<dbReference type="Proteomes" id="UP000789803">
    <property type="component" value="Unassembled WGS sequence"/>
</dbReference>
<evidence type="ECO:0008006" key="5">
    <source>
        <dbReference type="Google" id="ProtNLM"/>
    </source>
</evidence>